<comment type="caution">
    <text evidence="1">The sequence shown here is derived from an EMBL/GenBank/DDBJ whole genome shotgun (WGS) entry which is preliminary data.</text>
</comment>
<evidence type="ECO:0000313" key="1">
    <source>
        <dbReference type="EMBL" id="GHI17592.1"/>
    </source>
</evidence>
<evidence type="ECO:0000313" key="2">
    <source>
        <dbReference type="Proteomes" id="UP000660554"/>
    </source>
</evidence>
<sequence length="119" mass="12322">MPDGSSQVLAIGIDGIVYHQLRRPDGSWTGFRAPRGVTTATMGASAIGIAGTPDGSAQVVAVGLDGRVWHNVRRPDGSWTPFGRIPGPNGRDPFPAGQVRIAALHDGTTHVVAISADTT</sequence>
<dbReference type="Gene3D" id="2.120.10.70">
    <property type="entry name" value="Fucose-specific lectin"/>
    <property type="match status" value="1"/>
</dbReference>
<keyword evidence="2" id="KW-1185">Reference proteome</keyword>
<reference evidence="2" key="1">
    <citation type="submission" date="2020-09" db="EMBL/GenBank/DDBJ databases">
        <title>Whole genome shotgun sequence of Streptomyces cinnamonensis NBRC 15873.</title>
        <authorList>
            <person name="Komaki H."/>
            <person name="Tamura T."/>
        </authorList>
    </citation>
    <scope>NUCLEOTIDE SEQUENCE [LARGE SCALE GENOMIC DNA]</scope>
    <source>
        <strain evidence="2">NBRC 15873</strain>
    </source>
</reference>
<name>A0ABQ3NXU8_STRVG</name>
<gene>
    <name evidence="1" type="ORF">Scinn_70550</name>
</gene>
<protein>
    <submittedName>
        <fullName evidence="1">Uncharacterized protein</fullName>
    </submittedName>
</protein>
<proteinExistence type="predicted"/>
<organism evidence="1 2">
    <name type="scientific">Streptomyces virginiae</name>
    <name type="common">Streptomyces cinnamonensis</name>
    <dbReference type="NCBI Taxonomy" id="1961"/>
    <lineage>
        <taxon>Bacteria</taxon>
        <taxon>Bacillati</taxon>
        <taxon>Actinomycetota</taxon>
        <taxon>Actinomycetes</taxon>
        <taxon>Kitasatosporales</taxon>
        <taxon>Streptomycetaceae</taxon>
        <taxon>Streptomyces</taxon>
    </lineage>
</organism>
<dbReference type="EMBL" id="BNDV01000017">
    <property type="protein sequence ID" value="GHI17592.1"/>
    <property type="molecule type" value="Genomic_DNA"/>
</dbReference>
<accession>A0ABQ3NXU8</accession>
<dbReference type="SUPFAM" id="SSF89372">
    <property type="entry name" value="Fucose-specific lectin"/>
    <property type="match status" value="1"/>
</dbReference>
<dbReference type="Proteomes" id="UP000660554">
    <property type="component" value="Unassembled WGS sequence"/>
</dbReference>